<dbReference type="SUPFAM" id="SSF51261">
    <property type="entry name" value="Duplicated hybrid motif"/>
    <property type="match status" value="1"/>
</dbReference>
<name>A0A879R305_9CAUD</name>
<evidence type="ECO:0000256" key="2">
    <source>
        <dbReference type="ARBA" id="ARBA00022638"/>
    </source>
</evidence>
<dbReference type="PANTHER" id="PTHR21666">
    <property type="entry name" value="PEPTIDASE-RELATED"/>
    <property type="match status" value="1"/>
</dbReference>
<dbReference type="InterPro" id="IPR011055">
    <property type="entry name" value="Dup_hybrid_motif"/>
</dbReference>
<organism evidence="5 6">
    <name type="scientific">Synechococcus phage S-SRM01</name>
    <dbReference type="NCBI Taxonomy" id="2781608"/>
    <lineage>
        <taxon>Viruses</taxon>
        <taxon>Duplodnaviria</taxon>
        <taxon>Heunggongvirae</taxon>
        <taxon>Uroviricota</taxon>
        <taxon>Caudoviricetes</taxon>
        <taxon>Pantevenvirales</taxon>
        <taxon>Kyanoviridae</taxon>
        <taxon>Serangoonvirus</taxon>
        <taxon>Serangoonvirus essarone</taxon>
    </lineage>
</organism>
<feature type="region of interest" description="Disordered" evidence="3">
    <location>
        <begin position="386"/>
        <end position="443"/>
    </location>
</feature>
<accession>A0A879R305</accession>
<dbReference type="InterPro" id="IPR023346">
    <property type="entry name" value="Lysozyme-like_dom_sf"/>
</dbReference>
<evidence type="ECO:0000259" key="4">
    <source>
        <dbReference type="Pfam" id="PF01551"/>
    </source>
</evidence>
<dbReference type="InterPro" id="IPR050570">
    <property type="entry name" value="Cell_wall_metabolism_enzyme"/>
</dbReference>
<feature type="domain" description="M23ase beta-sheet core" evidence="4">
    <location>
        <begin position="462"/>
        <end position="537"/>
    </location>
</feature>
<dbReference type="RefSeq" id="YP_010670016.1">
    <property type="nucleotide sequence ID" value="NC_070963.1"/>
</dbReference>
<evidence type="ECO:0000313" key="6">
    <source>
        <dbReference type="Proteomes" id="UP000664915"/>
    </source>
</evidence>
<evidence type="ECO:0000256" key="1">
    <source>
        <dbReference type="ARBA" id="ARBA00022529"/>
    </source>
</evidence>
<sequence length="636" mass="69891">MATVLESLRKSSINIQSISQTLSDTKKSTSTVNNSVENISRIVATNTRVKRELFTRSNILNSRREEASKRQELEDQIESTRVSSSPQLGLSFSSRSEKSPLGRLLGFLGFITAGWIVENIPTWIFMGQEFVSRIQTFGRSMYNMVSNMQNIIKYFGDTLKYSFDAIIRLDFDEFAGEGTVARSFEELNLAVQDLGTNITDTFKLFTTPLTESLETGEKAPGLGETRPDTMFPSTTQGGGIESISKFIAKAESGGRYTAYAGDRGKGDQSITTMTLTQLKQKYGDYNTAVGAYQFMPGTAIGLAKQLGMDPNKTVFTPEVQDKLNQYHLKTMGYEQFRSGKLSQREFGTRIAQQYRALPDPRTGRTYADQYASDNRATVSLTEFNTALTSSKEQKPSPQPSSISPSPSQTSNLSGYRVTRNGRNITSLGQLPPHHGSTRTTYGGNRLRQDFTLYKGNQFLNIPVPSPVSGTINFSGSAGAGGNWIEIQSSQGLVELGHFNSLNVKKGDKVSVGTILGLQGYTGRVSPSGVDGTHVHIQAPDAVVSNYISMLSSGKIPYAPVEKREAQISAQPKLQQPAAMTPERKGSQMLFIDATQPQQPQVSYPAQQQSIVTPTITEFKLLNNFIKNKLLLDLAYL</sequence>
<dbReference type="Gene3D" id="1.10.530.10">
    <property type="match status" value="1"/>
</dbReference>
<keyword evidence="1" id="KW-0929">Antimicrobial</keyword>
<dbReference type="Pfam" id="PF01551">
    <property type="entry name" value="Peptidase_M23"/>
    <property type="match status" value="1"/>
</dbReference>
<dbReference type="CDD" id="cd12797">
    <property type="entry name" value="M23_peptidase"/>
    <property type="match status" value="1"/>
</dbReference>
<dbReference type="PANTHER" id="PTHR21666:SF270">
    <property type="entry name" value="MUREIN HYDROLASE ACTIVATOR ENVC"/>
    <property type="match status" value="1"/>
</dbReference>
<dbReference type="GO" id="GO:0004222">
    <property type="term" value="F:metalloendopeptidase activity"/>
    <property type="evidence" value="ECO:0007669"/>
    <property type="project" value="TreeGrafter"/>
</dbReference>
<keyword evidence="2" id="KW-0081">Bacteriolytic enzyme</keyword>
<reference evidence="5" key="1">
    <citation type="submission" date="2020-09" db="EMBL/GenBank/DDBJ databases">
        <authorList>
            <person name="Zhang D."/>
            <person name="Hatherill J.R."/>
            <person name="Ramirez J.F."/>
            <person name="Edinger B."/>
            <person name="Balarin R."/>
            <person name="Sullivan A."/>
            <person name="Humpal K.M."/>
            <person name="Guseva A."/>
            <person name="Butela K.A."/>
            <person name="Garlena R.A."/>
            <person name="Russell D.A."/>
            <person name="Pope W.H."/>
            <person name="Jacobs-Sera D."/>
            <person name="Hatfull G.F."/>
        </authorList>
    </citation>
    <scope>NUCLEOTIDE SEQUENCE</scope>
</reference>
<dbReference type="GO" id="GO:0042742">
    <property type="term" value="P:defense response to bacterium"/>
    <property type="evidence" value="ECO:0007669"/>
    <property type="project" value="UniProtKB-KW"/>
</dbReference>
<evidence type="ECO:0000256" key="3">
    <source>
        <dbReference type="SAM" id="MobiDB-lite"/>
    </source>
</evidence>
<dbReference type="Gene3D" id="2.70.70.10">
    <property type="entry name" value="Glucose Permease (Domain IIA)"/>
    <property type="match status" value="1"/>
</dbReference>
<keyword evidence="6" id="KW-1185">Reference proteome</keyword>
<dbReference type="EMBL" id="MW015081">
    <property type="protein sequence ID" value="QPX48006.1"/>
    <property type="molecule type" value="Genomic_DNA"/>
</dbReference>
<dbReference type="InterPro" id="IPR016047">
    <property type="entry name" value="M23ase_b-sheet_dom"/>
</dbReference>
<protein>
    <submittedName>
        <fullName evidence="5">M23 family metallopeptidase</fullName>
    </submittedName>
</protein>
<feature type="region of interest" description="Disordered" evidence="3">
    <location>
        <begin position="214"/>
        <end position="235"/>
    </location>
</feature>
<dbReference type="SUPFAM" id="SSF53955">
    <property type="entry name" value="Lysozyme-like"/>
    <property type="match status" value="1"/>
</dbReference>
<dbReference type="Proteomes" id="UP000664915">
    <property type="component" value="Segment"/>
</dbReference>
<dbReference type="KEGG" id="vg:77946211"/>
<evidence type="ECO:0000313" key="5">
    <source>
        <dbReference type="EMBL" id="QPX48006.1"/>
    </source>
</evidence>
<proteinExistence type="predicted"/>
<dbReference type="GeneID" id="77946211"/>
<feature type="compositionally biased region" description="Low complexity" evidence="3">
    <location>
        <begin position="399"/>
        <end position="410"/>
    </location>
</feature>
<dbReference type="GO" id="GO:0031640">
    <property type="term" value="P:killing of cells of another organism"/>
    <property type="evidence" value="ECO:0007669"/>
    <property type="project" value="UniProtKB-KW"/>
</dbReference>